<dbReference type="InterPro" id="IPR011050">
    <property type="entry name" value="Pectin_lyase_fold/virulence"/>
</dbReference>
<dbReference type="InterPro" id="IPR012334">
    <property type="entry name" value="Pectin_lyas_fold"/>
</dbReference>
<reference evidence="3" key="1">
    <citation type="submission" date="2016-10" db="EMBL/GenBank/DDBJ databases">
        <authorList>
            <person name="Varghese N."/>
            <person name="Submissions S."/>
        </authorList>
    </citation>
    <scope>NUCLEOTIDE SEQUENCE [LARGE SCALE GENOMIC DNA]</scope>
    <source>
        <strain evidence="3">JS21-1</strain>
    </source>
</reference>
<dbReference type="EMBL" id="FNZZ01000008">
    <property type="protein sequence ID" value="SEM02411.1"/>
    <property type="molecule type" value="Genomic_DNA"/>
</dbReference>
<evidence type="ECO:0000259" key="1">
    <source>
        <dbReference type="Pfam" id="PF22816"/>
    </source>
</evidence>
<dbReference type="PROSITE" id="PS51257">
    <property type="entry name" value="PROKAR_LIPOPROTEIN"/>
    <property type="match status" value="1"/>
</dbReference>
<name>A0A1H7UZN4_9SPHN</name>
<sequence>MAWSRRQVIAGLAGSCVITACQGKERSVTSAPTGTITKRPTRTLSSLGVDRFSNRDQWTGLDQAFRAAHEQGFDLLGDPDAYYRHDGPLSLQGVSFDGQGCTLGALADARQVLRCIGRDFRIANLRLLGAARARTSDDWDDGLWIGDEGNQATDFVIENVTVDAVAPGRGMAAAGFMFNNAHRGRIIRPIVRHSFADGIHVTNGSTDLTFERPLAENTGDDGFAVVSYVRQRQVCRNIRAVDGISRDSAARGFTVVGGTDVVYERPLIERAAAAGVYLYGEEGFNTFGVARCRVIAPVIRGCVTGRGLPAGFDQGAITIGGRAGQDLVGSETLPRAAVDCTVTDPVIDTVGRACRAAVMLHEFAVRPRIAGARLRNITSNNPDLRPNGFDIGGRDAVIDRPQLTDIAGLAFVLTRTASGTATITAPVVSGSRLRGGPVDSAIYAENAPGLRRFSISGGRFTKGSTRLVISLLPADKLRLADNVIG</sequence>
<evidence type="ECO:0000313" key="3">
    <source>
        <dbReference type="Proteomes" id="UP000199214"/>
    </source>
</evidence>
<keyword evidence="3" id="KW-1185">Reference proteome</keyword>
<dbReference type="AlphaFoldDB" id="A0A1H7UZN4"/>
<dbReference type="Proteomes" id="UP000199214">
    <property type="component" value="Unassembled WGS sequence"/>
</dbReference>
<protein>
    <recommendedName>
        <fullName evidence="1">Alpha-1,3-glucanase catalytic domain-containing protein</fullName>
    </recommendedName>
</protein>
<dbReference type="Gene3D" id="2.160.20.10">
    <property type="entry name" value="Single-stranded right-handed beta-helix, Pectin lyase-like"/>
    <property type="match status" value="1"/>
</dbReference>
<proteinExistence type="predicted"/>
<feature type="domain" description="Alpha-1,3-glucanase catalytic" evidence="1">
    <location>
        <begin position="156"/>
        <end position="265"/>
    </location>
</feature>
<organism evidence="2 3">
    <name type="scientific">Sphingomonas palmae</name>
    <dbReference type="NCBI Taxonomy" id="1855283"/>
    <lineage>
        <taxon>Bacteria</taxon>
        <taxon>Pseudomonadati</taxon>
        <taxon>Pseudomonadota</taxon>
        <taxon>Alphaproteobacteria</taxon>
        <taxon>Sphingomonadales</taxon>
        <taxon>Sphingomonadaceae</taxon>
        <taxon>Sphingomonas</taxon>
    </lineage>
</organism>
<dbReference type="InterPro" id="IPR055149">
    <property type="entry name" value="Agl_cat_D2"/>
</dbReference>
<dbReference type="SUPFAM" id="SSF51126">
    <property type="entry name" value="Pectin lyase-like"/>
    <property type="match status" value="1"/>
</dbReference>
<accession>A0A1H7UZN4</accession>
<gene>
    <name evidence="2" type="ORF">SAMN05216382_3134</name>
</gene>
<dbReference type="Pfam" id="PF22816">
    <property type="entry name" value="CatAgl_D2"/>
    <property type="match status" value="1"/>
</dbReference>
<evidence type="ECO:0000313" key="2">
    <source>
        <dbReference type="EMBL" id="SEM02411.1"/>
    </source>
</evidence>
<dbReference type="STRING" id="1855283.SAMN05216382_3134"/>